<reference evidence="2" key="1">
    <citation type="submission" date="2018-10" db="EMBL/GenBank/DDBJ databases">
        <authorList>
            <person name="Plewniak F."/>
        </authorList>
    </citation>
    <scope>NUCLEOTIDE SEQUENCE</scope>
</reference>
<evidence type="ECO:0000313" key="2">
    <source>
        <dbReference type="EMBL" id="VAY86528.1"/>
    </source>
</evidence>
<name>A0A3P3ZL75_9ZZZZ</name>
<dbReference type="InterPro" id="IPR001492">
    <property type="entry name" value="Flagellin"/>
</dbReference>
<dbReference type="AlphaFoldDB" id="A0A3P3ZL75"/>
<dbReference type="InterPro" id="IPR013384">
    <property type="entry name" value="Flagell_FlgL"/>
</dbReference>
<gene>
    <name evidence="2" type="primary">flgL</name>
    <name evidence="2" type="ORF">CARN8_1060024</name>
</gene>
<proteinExistence type="predicted"/>
<dbReference type="GO" id="GO:0005198">
    <property type="term" value="F:structural molecule activity"/>
    <property type="evidence" value="ECO:0007669"/>
    <property type="project" value="InterPro"/>
</dbReference>
<dbReference type="PANTHER" id="PTHR42792">
    <property type="entry name" value="FLAGELLIN"/>
    <property type="match status" value="1"/>
</dbReference>
<dbReference type="EMBL" id="UOYP01000009">
    <property type="protein sequence ID" value="VAY86528.1"/>
    <property type="molecule type" value="Genomic_DNA"/>
</dbReference>
<feature type="domain" description="Flagellin N-terminal" evidence="1">
    <location>
        <begin position="4"/>
        <end position="141"/>
    </location>
</feature>
<protein>
    <submittedName>
        <fullName evidence="2">Flagellar hook-associated protein 3</fullName>
    </submittedName>
</protein>
<dbReference type="GO" id="GO:0009424">
    <property type="term" value="C:bacterial-type flagellum hook"/>
    <property type="evidence" value="ECO:0007669"/>
    <property type="project" value="InterPro"/>
</dbReference>
<dbReference type="InterPro" id="IPR001029">
    <property type="entry name" value="Flagellin_N"/>
</dbReference>
<keyword evidence="2" id="KW-0969">Cilium</keyword>
<evidence type="ECO:0000259" key="1">
    <source>
        <dbReference type="Pfam" id="PF00669"/>
    </source>
</evidence>
<accession>A0A3P3ZL75</accession>
<organism evidence="2">
    <name type="scientific">mine drainage metagenome</name>
    <dbReference type="NCBI Taxonomy" id="410659"/>
    <lineage>
        <taxon>unclassified sequences</taxon>
        <taxon>metagenomes</taxon>
        <taxon>ecological metagenomes</taxon>
    </lineage>
</organism>
<dbReference type="GO" id="GO:0071973">
    <property type="term" value="P:bacterial-type flagellum-dependent cell motility"/>
    <property type="evidence" value="ECO:0007669"/>
    <property type="project" value="InterPro"/>
</dbReference>
<dbReference type="NCBIfam" id="TIGR02550">
    <property type="entry name" value="flagell_flgL"/>
    <property type="match status" value="1"/>
</dbReference>
<keyword evidence="2" id="KW-0966">Cell projection</keyword>
<sequence length="416" mass="43439">MVRISTGTFYDNSIQAMNQQQSALLNTQLQLSSGKQINTPADNPAGAAQIIDLTQAAGMNTQYQNNITAAQNQMSMASSVLQNITTLVQNVQSTVISANNASLNNSNRQTLATTLQQQLTQLIGLANSQDGTGNYLFSGTKGSTKPFIVTSSGVQYQGNSGQQLMQVASGRSMPTNVNGADLFMSIPNGNGYFVTSNSASNAGSGAISQGGLASPPPTPAQQGNHYTLTFSITAGVTTYTVSGTDASGVALPAASLPSANQPYTSGQTIAFNGIQFNIQGQPANGDSFNVAPSTHVPIFQTVQNLITLLNTPLPAGNSTASSNFTQQLQTAEGNLNQGLNAILTGNVALGTNLSTLTNLTATENSLNIQYQSTISQIQDTNYTSTLSLLSQEKLSLQAAMQSFTSISSLSLFNYLR</sequence>
<keyword evidence="2" id="KW-0282">Flagellum</keyword>
<dbReference type="Pfam" id="PF00669">
    <property type="entry name" value="Flagellin_N"/>
    <property type="match status" value="1"/>
</dbReference>
<dbReference type="PANTHER" id="PTHR42792:SF1">
    <property type="entry name" value="FLAGELLAR HOOK-ASSOCIATED PROTEIN 3"/>
    <property type="match status" value="1"/>
</dbReference>
<dbReference type="SUPFAM" id="SSF64518">
    <property type="entry name" value="Phase 1 flagellin"/>
    <property type="match status" value="1"/>
</dbReference>
<dbReference type="Gene3D" id="1.20.1330.10">
    <property type="entry name" value="f41 fragment of flagellin, N-terminal domain"/>
    <property type="match status" value="2"/>
</dbReference>